<reference evidence="2 4" key="1">
    <citation type="submission" date="2019-03" db="EMBL/GenBank/DDBJ databases">
        <authorList>
            <person name="Kox A.R. M."/>
        </authorList>
    </citation>
    <scope>NUCLEOTIDE SEQUENCE [LARGE SCALE GENOMIC DNA]</scope>
    <source>
        <strain evidence="2">MTUNDRAET4 annotated genome</strain>
    </source>
</reference>
<dbReference type="OrthoDB" id="7165680at2"/>
<dbReference type="RefSeq" id="WP_134488797.1">
    <property type="nucleotide sequence ID" value="NZ_CABFMQ020000002.1"/>
</dbReference>
<evidence type="ECO:0000313" key="4">
    <source>
        <dbReference type="Proteomes" id="UP000294360"/>
    </source>
</evidence>
<dbReference type="EMBL" id="LR536450">
    <property type="protein sequence ID" value="VFU08713.1"/>
    <property type="molecule type" value="Genomic_DNA"/>
</dbReference>
<keyword evidence="5" id="KW-1185">Reference proteome</keyword>
<evidence type="ECO:0000313" key="2">
    <source>
        <dbReference type="EMBL" id="VFU08713.1"/>
    </source>
</evidence>
<reference evidence="3 5" key="2">
    <citation type="submission" date="2019-05" db="EMBL/GenBank/DDBJ databases">
        <authorList>
            <person name="Farhan Ul Haque M."/>
        </authorList>
    </citation>
    <scope>NUCLEOTIDE SEQUENCE [LARGE SCALE GENOMIC DNA]</scope>
    <source>
        <strain evidence="3">2</strain>
    </source>
</reference>
<evidence type="ECO:0000313" key="3">
    <source>
        <dbReference type="EMBL" id="VTZ48631.1"/>
    </source>
</evidence>
<evidence type="ECO:0000313" key="5">
    <source>
        <dbReference type="Proteomes" id="UP000485880"/>
    </source>
</evidence>
<sequence>MVRILNLLAVVALIGSAIYAYSIKYQTIFHAERIVKLKHEIKAEEDQIATLRAEWSHLTRPERIEALADKFLDLQPTGLRQIVSADALPAKTARADGIGDKLEALGLAEPTNTPGDAAASAPTTPSTPTR</sequence>
<protein>
    <recommendedName>
        <fullName evidence="6">Cell division protein FtsL</fullName>
    </recommendedName>
</protein>
<dbReference type="Proteomes" id="UP000485880">
    <property type="component" value="Unassembled WGS sequence"/>
</dbReference>
<feature type="region of interest" description="Disordered" evidence="1">
    <location>
        <begin position="104"/>
        <end position="130"/>
    </location>
</feature>
<organism evidence="2 4">
    <name type="scientific">Methylocella tundrae</name>
    <dbReference type="NCBI Taxonomy" id="227605"/>
    <lineage>
        <taxon>Bacteria</taxon>
        <taxon>Pseudomonadati</taxon>
        <taxon>Pseudomonadota</taxon>
        <taxon>Alphaproteobacteria</taxon>
        <taxon>Hyphomicrobiales</taxon>
        <taxon>Beijerinckiaceae</taxon>
        <taxon>Methylocella</taxon>
    </lineage>
</organism>
<name>A0A4U8YZJ2_METTU</name>
<evidence type="ECO:0008006" key="6">
    <source>
        <dbReference type="Google" id="ProtNLM"/>
    </source>
</evidence>
<proteinExistence type="predicted"/>
<dbReference type="EMBL" id="CABFMQ020000002">
    <property type="protein sequence ID" value="VTZ48631.1"/>
    <property type="molecule type" value="Genomic_DNA"/>
</dbReference>
<gene>
    <name evidence="3" type="ORF">MPC4_100074</name>
    <name evidence="2" type="ORF">MTUNDRAET4_1820</name>
</gene>
<feature type="compositionally biased region" description="Low complexity" evidence="1">
    <location>
        <begin position="117"/>
        <end position="130"/>
    </location>
</feature>
<accession>A0A4U8YZJ2</accession>
<dbReference type="KEGG" id="mtun:MTUNDRAET4_1820"/>
<dbReference type="Proteomes" id="UP000294360">
    <property type="component" value="Chromosome"/>
</dbReference>
<evidence type="ECO:0000256" key="1">
    <source>
        <dbReference type="SAM" id="MobiDB-lite"/>
    </source>
</evidence>
<dbReference type="AlphaFoldDB" id="A0A4U8YZJ2"/>